<dbReference type="AlphaFoldDB" id="A0A9P8CHG6"/>
<reference evidence="1" key="1">
    <citation type="journal article" date="2021" name="IMA Fungus">
        <title>Genomic characterization of three marine fungi, including Emericellopsis atlantica sp. nov. with signatures of a generalist lifestyle and marine biomass degradation.</title>
        <authorList>
            <person name="Hagestad O.C."/>
            <person name="Hou L."/>
            <person name="Andersen J.H."/>
            <person name="Hansen E.H."/>
            <person name="Altermark B."/>
            <person name="Li C."/>
            <person name="Kuhnert E."/>
            <person name="Cox R.J."/>
            <person name="Crous P.W."/>
            <person name="Spatafora J.W."/>
            <person name="Lail K."/>
            <person name="Amirebrahimi M."/>
            <person name="Lipzen A."/>
            <person name="Pangilinan J."/>
            <person name="Andreopoulos W."/>
            <person name="Hayes R.D."/>
            <person name="Ng V."/>
            <person name="Grigoriev I.V."/>
            <person name="Jackson S.A."/>
            <person name="Sutton T.D.S."/>
            <person name="Dobson A.D.W."/>
            <person name="Rama T."/>
        </authorList>
    </citation>
    <scope>NUCLEOTIDE SEQUENCE</scope>
    <source>
        <strain evidence="1">TRa3180A</strain>
    </source>
</reference>
<organism evidence="1 2">
    <name type="scientific">Calycina marina</name>
    <dbReference type="NCBI Taxonomy" id="1763456"/>
    <lineage>
        <taxon>Eukaryota</taxon>
        <taxon>Fungi</taxon>
        <taxon>Dikarya</taxon>
        <taxon>Ascomycota</taxon>
        <taxon>Pezizomycotina</taxon>
        <taxon>Leotiomycetes</taxon>
        <taxon>Helotiales</taxon>
        <taxon>Pezizellaceae</taxon>
        <taxon>Calycina</taxon>
    </lineage>
</organism>
<proteinExistence type="predicted"/>
<gene>
    <name evidence="1" type="ORF">BJ878DRAFT_477550</name>
</gene>
<dbReference type="Proteomes" id="UP000887226">
    <property type="component" value="Unassembled WGS sequence"/>
</dbReference>
<protein>
    <submittedName>
        <fullName evidence="1">Uncharacterized protein</fullName>
    </submittedName>
</protein>
<evidence type="ECO:0000313" key="2">
    <source>
        <dbReference type="Proteomes" id="UP000887226"/>
    </source>
</evidence>
<evidence type="ECO:0000313" key="1">
    <source>
        <dbReference type="EMBL" id="KAG9247258.1"/>
    </source>
</evidence>
<accession>A0A9P8CHG6</accession>
<name>A0A9P8CHG6_9HELO</name>
<sequence>MLVEKPGVPVHRHMRIWAPIHYGSAAFETIGSSSYEAAQLNNFTTQDNSNVSQLSTMSLDRFTLFPSLPSGLQDHMWELALPAAAFDNLPILHLRANWVVTSLSSEGNTVAAQFRLQRDTLSVEEGSQPRRTTALQTSTEVLDTTLIHVCHARTRSQSGKGATSTAKLCWNPDPTLQQVREVLLACDKCCRIGSTNEKLRPWIRERLQIQTALMEEVCAEMGVIDYMAPKVQFVFNISTPDVVCLDREDAHDQEDSQV</sequence>
<keyword evidence="2" id="KW-1185">Reference proteome</keyword>
<dbReference type="EMBL" id="MU253777">
    <property type="protein sequence ID" value="KAG9247258.1"/>
    <property type="molecule type" value="Genomic_DNA"/>
</dbReference>
<comment type="caution">
    <text evidence="1">The sequence shown here is derived from an EMBL/GenBank/DDBJ whole genome shotgun (WGS) entry which is preliminary data.</text>
</comment>